<dbReference type="Gene3D" id="1.10.3020.10">
    <property type="entry name" value="alpha-amino acid ester hydrolase ( Helical cap domain)"/>
    <property type="match status" value="1"/>
</dbReference>
<name>A0A919INE2_9ACTN</name>
<feature type="domain" description="Xaa-Pro dipeptidyl-peptidase C-terminal" evidence="2">
    <location>
        <begin position="305"/>
        <end position="527"/>
    </location>
</feature>
<dbReference type="Pfam" id="PF02129">
    <property type="entry name" value="Peptidase_S15"/>
    <property type="match status" value="1"/>
</dbReference>
<dbReference type="SMART" id="SM00939">
    <property type="entry name" value="PepX_C"/>
    <property type="match status" value="1"/>
</dbReference>
<proteinExistence type="predicted"/>
<evidence type="ECO:0000256" key="1">
    <source>
        <dbReference type="ARBA" id="ARBA00022801"/>
    </source>
</evidence>
<dbReference type="InterPro" id="IPR029058">
    <property type="entry name" value="AB_hydrolase_fold"/>
</dbReference>
<dbReference type="Proteomes" id="UP000619479">
    <property type="component" value="Unassembled WGS sequence"/>
</dbReference>
<evidence type="ECO:0000313" key="3">
    <source>
        <dbReference type="EMBL" id="GID68844.1"/>
    </source>
</evidence>
<keyword evidence="4" id="KW-1185">Reference proteome</keyword>
<dbReference type="InterPro" id="IPR005674">
    <property type="entry name" value="CocE/Ser_esterase"/>
</dbReference>
<dbReference type="Gene3D" id="3.40.50.1820">
    <property type="entry name" value="alpha/beta hydrolase"/>
    <property type="match status" value="1"/>
</dbReference>
<dbReference type="Gene3D" id="2.60.120.260">
    <property type="entry name" value="Galactose-binding domain-like"/>
    <property type="match status" value="1"/>
</dbReference>
<dbReference type="Pfam" id="PF08530">
    <property type="entry name" value="PepX_C"/>
    <property type="match status" value="1"/>
</dbReference>
<evidence type="ECO:0000313" key="4">
    <source>
        <dbReference type="Proteomes" id="UP000619479"/>
    </source>
</evidence>
<evidence type="ECO:0000259" key="2">
    <source>
        <dbReference type="SMART" id="SM00939"/>
    </source>
</evidence>
<protein>
    <submittedName>
        <fullName evidence="3">Hydrolase</fullName>
    </submittedName>
</protein>
<dbReference type="InterPro" id="IPR008979">
    <property type="entry name" value="Galactose-bd-like_sf"/>
</dbReference>
<organism evidence="3 4">
    <name type="scientific">Actinoplanes cyaneus</name>
    <dbReference type="NCBI Taxonomy" id="52696"/>
    <lineage>
        <taxon>Bacteria</taxon>
        <taxon>Bacillati</taxon>
        <taxon>Actinomycetota</taxon>
        <taxon>Actinomycetes</taxon>
        <taxon>Micromonosporales</taxon>
        <taxon>Micromonosporaceae</taxon>
        <taxon>Actinoplanes</taxon>
    </lineage>
</organism>
<dbReference type="EMBL" id="BOMH01000053">
    <property type="protein sequence ID" value="GID68844.1"/>
    <property type="molecule type" value="Genomic_DNA"/>
</dbReference>
<dbReference type="GO" id="GO:0008239">
    <property type="term" value="F:dipeptidyl-peptidase activity"/>
    <property type="evidence" value="ECO:0007669"/>
    <property type="project" value="InterPro"/>
</dbReference>
<dbReference type="InterPro" id="IPR013736">
    <property type="entry name" value="Xaa-Pro_dipept_C"/>
</dbReference>
<reference evidence="3" key="1">
    <citation type="submission" date="2021-01" db="EMBL/GenBank/DDBJ databases">
        <title>Whole genome shotgun sequence of Actinoplanes cyaneus NBRC 14990.</title>
        <authorList>
            <person name="Komaki H."/>
            <person name="Tamura T."/>
        </authorList>
    </citation>
    <scope>NUCLEOTIDE SEQUENCE</scope>
    <source>
        <strain evidence="3">NBRC 14990</strain>
    </source>
</reference>
<dbReference type="NCBIfam" id="TIGR00976">
    <property type="entry name" value="CocE_NonD"/>
    <property type="match status" value="1"/>
</dbReference>
<dbReference type="SUPFAM" id="SSF49785">
    <property type="entry name" value="Galactose-binding domain-like"/>
    <property type="match status" value="1"/>
</dbReference>
<dbReference type="AlphaFoldDB" id="A0A919INE2"/>
<dbReference type="RefSeq" id="WP_203749670.1">
    <property type="nucleotide sequence ID" value="NZ_BAAAUC010000006.1"/>
</dbReference>
<sequence>MRDLPFLLKMMRRRARKGPAARYDVQWEPAVPVPGADGTTLLTDHYAPVTTEPCPTVLLRSPYIRGGFPWNWLFGVLFAEQGFHVLMQSSRGTGGSTGEFTFWRNEGRDGLATVEWIRKQEFFTGDLFTLGPSYTGFTQFAMAHAPPPEWRAAVAQVPVLDPYRFYWAGGQFALERALVGGLAIFSQARTFRANLGAAVRMQMRLRGTLRRVPLGEAYPSLYGGRRPEFESWLNNPSADDPHWAGAGTGPAAAALPIPVSLATGWHDLATDQIIELFQRRRAAGLETDLLIGPWTHTNGFQRDWEAFMTQALRRLRGGSPELPVRVHVGGAGEWRDLPDWPPAGIRPRRLHLGPGALTEIPGQGCSTFRYDPEDPTPSIGGALQSPTQGTRDMARLERRADVLVFTSPPLTGAVEVMGPVRGEFDVTTSAASGDLFARLCDVDPSGKSINVCDGLARITPDGRTVVAMGSTAHRFRTGHRIRLLVAGGAYPRWMRNHGTGEPIATATRMVPAETTVRHTSVLELSVV</sequence>
<gene>
    <name evidence="3" type="ORF">Acy02nite_67250</name>
</gene>
<dbReference type="SUPFAM" id="SSF53474">
    <property type="entry name" value="alpha/beta-Hydrolases"/>
    <property type="match status" value="1"/>
</dbReference>
<accession>A0A919INE2</accession>
<comment type="caution">
    <text evidence="3">The sequence shown here is derived from an EMBL/GenBank/DDBJ whole genome shotgun (WGS) entry which is preliminary data.</text>
</comment>
<keyword evidence="1 3" id="KW-0378">Hydrolase</keyword>
<dbReference type="InterPro" id="IPR000383">
    <property type="entry name" value="Xaa-Pro-like_dom"/>
</dbReference>